<dbReference type="AlphaFoldDB" id="A0A1H4R0S9"/>
<proteinExistence type="predicted"/>
<reference evidence="4" key="1">
    <citation type="submission" date="2016-10" db="EMBL/GenBank/DDBJ databases">
        <authorList>
            <person name="Varghese N."/>
        </authorList>
    </citation>
    <scope>NUCLEOTIDE SEQUENCE [LARGE SCALE GENOMIC DNA]</scope>
    <source>
        <strain evidence="4">DSM 44719</strain>
    </source>
</reference>
<dbReference type="EMBL" id="FNTL01000004">
    <property type="protein sequence ID" value="SEC25436.1"/>
    <property type="molecule type" value="Genomic_DNA"/>
</dbReference>
<accession>A0A1H4R0S9</accession>
<feature type="domain" description="Carrier" evidence="2">
    <location>
        <begin position="1"/>
        <end position="55"/>
    </location>
</feature>
<dbReference type="OrthoDB" id="9810922at2"/>
<organism evidence="3 4">
    <name type="scientific">Rhodococcus jostii</name>
    <dbReference type="NCBI Taxonomy" id="132919"/>
    <lineage>
        <taxon>Bacteria</taxon>
        <taxon>Bacillati</taxon>
        <taxon>Actinomycetota</taxon>
        <taxon>Actinomycetes</taxon>
        <taxon>Mycobacteriales</taxon>
        <taxon>Nocardiaceae</taxon>
        <taxon>Rhodococcus</taxon>
    </lineage>
</organism>
<evidence type="ECO:0000256" key="1">
    <source>
        <dbReference type="SAM" id="MobiDB-lite"/>
    </source>
</evidence>
<feature type="region of interest" description="Disordered" evidence="1">
    <location>
        <begin position="57"/>
        <end position="81"/>
    </location>
</feature>
<evidence type="ECO:0000313" key="3">
    <source>
        <dbReference type="EMBL" id="SEC25436.1"/>
    </source>
</evidence>
<evidence type="ECO:0000259" key="2">
    <source>
        <dbReference type="PROSITE" id="PS50075"/>
    </source>
</evidence>
<dbReference type="Pfam" id="PF00550">
    <property type="entry name" value="PP-binding"/>
    <property type="match status" value="1"/>
</dbReference>
<protein>
    <submittedName>
        <fullName evidence="3">Phosphopantetheine attachment site</fullName>
    </submittedName>
</protein>
<dbReference type="Gene3D" id="1.10.1200.10">
    <property type="entry name" value="ACP-like"/>
    <property type="match status" value="1"/>
</dbReference>
<dbReference type="SUPFAM" id="SSF47336">
    <property type="entry name" value="ACP-like"/>
    <property type="match status" value="1"/>
</dbReference>
<gene>
    <name evidence="3" type="ORF">SAMN04490220_1175</name>
</gene>
<dbReference type="InterPro" id="IPR009081">
    <property type="entry name" value="PP-bd_ACP"/>
</dbReference>
<name>A0A1H4R0S9_RHOJO</name>
<dbReference type="InterPro" id="IPR036736">
    <property type="entry name" value="ACP-like_sf"/>
</dbReference>
<evidence type="ECO:0000313" key="4">
    <source>
        <dbReference type="Proteomes" id="UP000183407"/>
    </source>
</evidence>
<dbReference type="RefSeq" id="WP_143048845.1">
    <property type="nucleotide sequence ID" value="NZ_FNTL01000004.1"/>
</dbReference>
<sequence>MVADQPVQDQVDLDSLDWLNFLVRLHSTFGIDIPEADYGRLVTLTDVTDYAAARVTHESPGSTRAGEPPLTFDVGSAVRCG</sequence>
<dbReference type="PROSITE" id="PS50075">
    <property type="entry name" value="CARRIER"/>
    <property type="match status" value="1"/>
</dbReference>
<dbReference type="Proteomes" id="UP000183407">
    <property type="component" value="Unassembled WGS sequence"/>
</dbReference>